<dbReference type="EMBL" id="QKYU01000047">
    <property type="protein sequence ID" value="PZW37018.1"/>
    <property type="molecule type" value="Genomic_DNA"/>
</dbReference>
<dbReference type="AlphaFoldDB" id="A0A2W7HYL5"/>
<organism evidence="2 3">
    <name type="scientific">Humitalea rosea</name>
    <dbReference type="NCBI Taxonomy" id="990373"/>
    <lineage>
        <taxon>Bacteria</taxon>
        <taxon>Pseudomonadati</taxon>
        <taxon>Pseudomonadota</taxon>
        <taxon>Alphaproteobacteria</taxon>
        <taxon>Acetobacterales</taxon>
        <taxon>Roseomonadaceae</taxon>
        <taxon>Humitalea</taxon>
    </lineage>
</organism>
<evidence type="ECO:0000259" key="1">
    <source>
        <dbReference type="Pfam" id="PF01261"/>
    </source>
</evidence>
<dbReference type="InterPro" id="IPR050312">
    <property type="entry name" value="IolE/XylAMocC-like"/>
</dbReference>
<dbReference type="InterPro" id="IPR013022">
    <property type="entry name" value="Xyl_isomerase-like_TIM-brl"/>
</dbReference>
<sequence>MEPVPDAYGSDFLLTWQEALALVRQVDHPAVRLHLDTACVALGGGDIAQAVAEGAKELTHFHAAQPKLTDFSAPIEGHVRAGEMLVQVNYQGWVAIEMLEQTDWRSALRGAVAVVSDAYSGVAAR</sequence>
<dbReference type="PANTHER" id="PTHR12110">
    <property type="entry name" value="HYDROXYPYRUVATE ISOMERASE"/>
    <property type="match status" value="1"/>
</dbReference>
<dbReference type="PANTHER" id="PTHR12110:SF21">
    <property type="entry name" value="XYLOSE ISOMERASE-LIKE TIM BARREL DOMAIN-CONTAINING PROTEIN"/>
    <property type="match status" value="1"/>
</dbReference>
<keyword evidence="3" id="KW-1185">Reference proteome</keyword>
<comment type="caution">
    <text evidence="2">The sequence shown here is derived from an EMBL/GenBank/DDBJ whole genome shotgun (WGS) entry which is preliminary data.</text>
</comment>
<keyword evidence="2" id="KW-0413">Isomerase</keyword>
<reference evidence="2 3" key="1">
    <citation type="submission" date="2018-06" db="EMBL/GenBank/DDBJ databases">
        <title>Genomic Encyclopedia of Archaeal and Bacterial Type Strains, Phase II (KMG-II): from individual species to whole genera.</title>
        <authorList>
            <person name="Goeker M."/>
        </authorList>
    </citation>
    <scope>NUCLEOTIDE SEQUENCE [LARGE SCALE GENOMIC DNA]</scope>
    <source>
        <strain evidence="2 3">DSM 24525</strain>
    </source>
</reference>
<evidence type="ECO:0000313" key="2">
    <source>
        <dbReference type="EMBL" id="PZW37018.1"/>
    </source>
</evidence>
<dbReference type="Proteomes" id="UP000249688">
    <property type="component" value="Unassembled WGS sequence"/>
</dbReference>
<dbReference type="Pfam" id="PF01261">
    <property type="entry name" value="AP_endonuc_2"/>
    <property type="match status" value="1"/>
</dbReference>
<evidence type="ECO:0000313" key="3">
    <source>
        <dbReference type="Proteomes" id="UP000249688"/>
    </source>
</evidence>
<gene>
    <name evidence="2" type="ORF">C8P66_1479</name>
</gene>
<dbReference type="Gene3D" id="3.20.20.150">
    <property type="entry name" value="Divalent-metal-dependent TIM barrel enzymes"/>
    <property type="match status" value="1"/>
</dbReference>
<dbReference type="SUPFAM" id="SSF51658">
    <property type="entry name" value="Xylose isomerase-like"/>
    <property type="match status" value="1"/>
</dbReference>
<name>A0A2W7HYL5_9PROT</name>
<protein>
    <submittedName>
        <fullName evidence="2">Xylose isomerase-like TIM barrel protein</fullName>
    </submittedName>
</protein>
<dbReference type="InterPro" id="IPR036237">
    <property type="entry name" value="Xyl_isomerase-like_sf"/>
</dbReference>
<proteinExistence type="predicted"/>
<dbReference type="GO" id="GO:0016853">
    <property type="term" value="F:isomerase activity"/>
    <property type="evidence" value="ECO:0007669"/>
    <property type="project" value="UniProtKB-KW"/>
</dbReference>
<accession>A0A2W7HYL5</accession>
<feature type="domain" description="Xylose isomerase-like TIM barrel" evidence="1">
    <location>
        <begin position="7"/>
        <end position="108"/>
    </location>
</feature>